<sequence length="89" mass="9708">MKKVLITLCLAVVTTVSFAANKTTDLAIENTTENESVVNSGACATQVGNQIFITSVNCFLCSDERTEAKCKRKLKELVEAFLDAEVTFK</sequence>
<protein>
    <submittedName>
        <fullName evidence="2">Uncharacterized protein</fullName>
    </submittedName>
</protein>
<dbReference type="AlphaFoldDB" id="A0A255ZZ65"/>
<evidence type="ECO:0000313" key="2">
    <source>
        <dbReference type="EMBL" id="OYQ46788.1"/>
    </source>
</evidence>
<dbReference type="Proteomes" id="UP000216605">
    <property type="component" value="Unassembled WGS sequence"/>
</dbReference>
<reference evidence="2 3" key="1">
    <citation type="submission" date="2017-07" db="EMBL/GenBank/DDBJ databases">
        <title>Flavobacterium cyanobacteriorum sp. nov., isolated from cyanobacterial aggregates in a eutrophic lake.</title>
        <authorList>
            <person name="Cai H."/>
        </authorList>
    </citation>
    <scope>NUCLEOTIDE SEQUENCE [LARGE SCALE GENOMIC DNA]</scope>
    <source>
        <strain evidence="2 3">TH021</strain>
    </source>
</reference>
<dbReference type="RefSeq" id="WP_094411832.1">
    <property type="nucleotide sequence ID" value="NZ_NOXV01000111.1"/>
</dbReference>
<keyword evidence="1" id="KW-0732">Signal</keyword>
<keyword evidence="3" id="KW-1185">Reference proteome</keyword>
<comment type="caution">
    <text evidence="2">The sequence shown here is derived from an EMBL/GenBank/DDBJ whole genome shotgun (WGS) entry which is preliminary data.</text>
</comment>
<dbReference type="OrthoDB" id="1463953at2"/>
<evidence type="ECO:0000313" key="3">
    <source>
        <dbReference type="Proteomes" id="UP000216605"/>
    </source>
</evidence>
<proteinExistence type="predicted"/>
<evidence type="ECO:0000256" key="1">
    <source>
        <dbReference type="SAM" id="SignalP"/>
    </source>
</evidence>
<feature type="signal peptide" evidence="1">
    <location>
        <begin position="1"/>
        <end position="19"/>
    </location>
</feature>
<name>A0A255ZZ65_9FLAO</name>
<dbReference type="EMBL" id="NOXV01000111">
    <property type="protein sequence ID" value="OYQ46788.1"/>
    <property type="molecule type" value="Genomic_DNA"/>
</dbReference>
<accession>A0A255ZZ65</accession>
<feature type="chain" id="PRO_5012558759" evidence="1">
    <location>
        <begin position="20"/>
        <end position="89"/>
    </location>
</feature>
<organism evidence="2 3">
    <name type="scientific">Flavobacterium cyanobacteriorum</name>
    <dbReference type="NCBI Taxonomy" id="2022802"/>
    <lineage>
        <taxon>Bacteria</taxon>
        <taxon>Pseudomonadati</taxon>
        <taxon>Bacteroidota</taxon>
        <taxon>Flavobacteriia</taxon>
        <taxon>Flavobacteriales</taxon>
        <taxon>Flavobacteriaceae</taxon>
        <taxon>Flavobacterium</taxon>
    </lineage>
</organism>
<gene>
    <name evidence="2" type="ORF">CHU92_01335</name>
</gene>